<dbReference type="AlphaFoldDB" id="A0A382K2Y2"/>
<proteinExistence type="inferred from homology"/>
<dbReference type="GO" id="GO:0005737">
    <property type="term" value="C:cytoplasm"/>
    <property type="evidence" value="ECO:0007669"/>
    <property type="project" value="TreeGrafter"/>
</dbReference>
<dbReference type="InterPro" id="IPR023397">
    <property type="entry name" value="SAM-dep_MeTrfase_MraW_recog"/>
</dbReference>
<dbReference type="Pfam" id="PF01795">
    <property type="entry name" value="Methyltransf_5"/>
    <property type="match status" value="1"/>
</dbReference>
<dbReference type="PANTHER" id="PTHR11265:SF0">
    <property type="entry name" value="12S RRNA N4-METHYLCYTIDINE METHYLTRANSFERASE"/>
    <property type="match status" value="1"/>
</dbReference>
<keyword evidence="3" id="KW-0808">Transferase</keyword>
<dbReference type="SUPFAM" id="SSF53335">
    <property type="entry name" value="S-adenosyl-L-methionine-dependent methyltransferases"/>
    <property type="match status" value="1"/>
</dbReference>
<sequence>MGYHVPVMVQEVTDGLVVDPDGTYMDATAGGGGHSEALLHAIGKQGHLIAVDRDWEAVEASQARLSTDARAVVWQGSFAELSGLLAEQGGGALSGVLFDLGVSSHQIDVPGRGFSYREDGPLDMRMDPAAGQSAADLLAVCNETELAELIKRYGEERQARRIARAICRKRKLEPMRTTQGLRRVVAATQPQMLNKTLARVFQALRIAVNDELGQLKAGLHAAVSMLKPGGRLAVI</sequence>
<evidence type="ECO:0000313" key="5">
    <source>
        <dbReference type="EMBL" id="SVC18356.1"/>
    </source>
</evidence>
<name>A0A382K2Y2_9ZZZZ</name>
<evidence type="ECO:0000256" key="4">
    <source>
        <dbReference type="ARBA" id="ARBA00022691"/>
    </source>
</evidence>
<keyword evidence="4" id="KW-0949">S-adenosyl-L-methionine</keyword>
<evidence type="ECO:0000256" key="1">
    <source>
        <dbReference type="ARBA" id="ARBA00010396"/>
    </source>
</evidence>
<reference evidence="5" key="1">
    <citation type="submission" date="2018-05" db="EMBL/GenBank/DDBJ databases">
        <authorList>
            <person name="Lanie J.A."/>
            <person name="Ng W.-L."/>
            <person name="Kazmierczak K.M."/>
            <person name="Andrzejewski T.M."/>
            <person name="Davidsen T.M."/>
            <person name="Wayne K.J."/>
            <person name="Tettelin H."/>
            <person name="Glass J.I."/>
            <person name="Rusch D."/>
            <person name="Podicherti R."/>
            <person name="Tsui H.-C.T."/>
            <person name="Winkler M.E."/>
        </authorList>
    </citation>
    <scope>NUCLEOTIDE SEQUENCE</scope>
</reference>
<dbReference type="Gene3D" id="3.40.50.150">
    <property type="entry name" value="Vaccinia Virus protein VP39"/>
    <property type="match status" value="1"/>
</dbReference>
<dbReference type="PANTHER" id="PTHR11265">
    <property type="entry name" value="S-ADENOSYL-METHYLTRANSFERASE MRAW"/>
    <property type="match status" value="1"/>
</dbReference>
<evidence type="ECO:0000256" key="2">
    <source>
        <dbReference type="ARBA" id="ARBA00022603"/>
    </source>
</evidence>
<dbReference type="InterPro" id="IPR002903">
    <property type="entry name" value="RsmH"/>
</dbReference>
<organism evidence="5">
    <name type="scientific">marine metagenome</name>
    <dbReference type="NCBI Taxonomy" id="408172"/>
    <lineage>
        <taxon>unclassified sequences</taxon>
        <taxon>metagenomes</taxon>
        <taxon>ecological metagenomes</taxon>
    </lineage>
</organism>
<dbReference type="NCBIfam" id="TIGR00006">
    <property type="entry name" value="16S rRNA (cytosine(1402)-N(4))-methyltransferase RsmH"/>
    <property type="match status" value="1"/>
</dbReference>
<dbReference type="InterPro" id="IPR029063">
    <property type="entry name" value="SAM-dependent_MTases_sf"/>
</dbReference>
<feature type="non-terminal residue" evidence="5">
    <location>
        <position position="235"/>
    </location>
</feature>
<evidence type="ECO:0008006" key="6">
    <source>
        <dbReference type="Google" id="ProtNLM"/>
    </source>
</evidence>
<dbReference type="EMBL" id="UINC01077845">
    <property type="protein sequence ID" value="SVC18356.1"/>
    <property type="molecule type" value="Genomic_DNA"/>
</dbReference>
<dbReference type="GO" id="GO:0071424">
    <property type="term" value="F:rRNA (cytosine-N4-)-methyltransferase activity"/>
    <property type="evidence" value="ECO:0007669"/>
    <property type="project" value="TreeGrafter"/>
</dbReference>
<comment type="similarity">
    <text evidence="1">Belongs to the methyltransferase superfamily. RsmH family.</text>
</comment>
<dbReference type="GO" id="GO:0070475">
    <property type="term" value="P:rRNA base methylation"/>
    <property type="evidence" value="ECO:0007669"/>
    <property type="project" value="TreeGrafter"/>
</dbReference>
<gene>
    <name evidence="5" type="ORF">METZ01_LOCUS271210</name>
</gene>
<protein>
    <recommendedName>
        <fullName evidence="6">16S rRNA (Cytosine(1402)-N(4))-methyltransferase</fullName>
    </recommendedName>
</protein>
<dbReference type="Gene3D" id="1.10.150.170">
    <property type="entry name" value="Putative methyltransferase TM0872, insert domain"/>
    <property type="match status" value="1"/>
</dbReference>
<accession>A0A382K2Y2</accession>
<dbReference type="SUPFAM" id="SSF81799">
    <property type="entry name" value="Putative methyltransferase TM0872, insert domain"/>
    <property type="match status" value="1"/>
</dbReference>
<evidence type="ECO:0000256" key="3">
    <source>
        <dbReference type="ARBA" id="ARBA00022679"/>
    </source>
</evidence>
<keyword evidence="2" id="KW-0489">Methyltransferase</keyword>